<reference evidence="20 21" key="1">
    <citation type="journal article" date="2015" name="Genome Announc.">
        <title>Expanding the biotechnology potential of lactobacilli through comparative genomics of 213 strains and associated genera.</title>
        <authorList>
            <person name="Sun Z."/>
            <person name="Harris H.M."/>
            <person name="McCann A."/>
            <person name="Guo C."/>
            <person name="Argimon S."/>
            <person name="Zhang W."/>
            <person name="Yang X."/>
            <person name="Jeffery I.B."/>
            <person name="Cooney J.C."/>
            <person name="Kagawa T.F."/>
            <person name="Liu W."/>
            <person name="Song Y."/>
            <person name="Salvetti E."/>
            <person name="Wrobel A."/>
            <person name="Rasinkangas P."/>
            <person name="Parkhill J."/>
            <person name="Rea M.C."/>
            <person name="O'Sullivan O."/>
            <person name="Ritari J."/>
            <person name="Douillard F.P."/>
            <person name="Paul Ross R."/>
            <person name="Yang R."/>
            <person name="Briner A.E."/>
            <person name="Felis G.E."/>
            <person name="de Vos W.M."/>
            <person name="Barrangou R."/>
            <person name="Klaenhammer T.R."/>
            <person name="Caufield P.W."/>
            <person name="Cui Y."/>
            <person name="Zhang H."/>
            <person name="O'Toole P.W."/>
        </authorList>
    </citation>
    <scope>NUCLEOTIDE SEQUENCE [LARGE SCALE GENOMIC DNA]</scope>
    <source>
        <strain evidence="20 21">DSM 10532</strain>
    </source>
</reference>
<dbReference type="GO" id="GO:0046872">
    <property type="term" value="F:metal ion binding"/>
    <property type="evidence" value="ECO:0007669"/>
    <property type="project" value="UniProtKB-KW"/>
</dbReference>
<comment type="cofactor">
    <cofactor evidence="1">
        <name>Mn(2+)</name>
        <dbReference type="ChEBI" id="CHEBI:29035"/>
    </cofactor>
</comment>
<dbReference type="GO" id="GO:0004088">
    <property type="term" value="F:carbamoyl-phosphate synthase (glutamine-hydrolyzing) activity"/>
    <property type="evidence" value="ECO:0007669"/>
    <property type="project" value="UniProtKB-EC"/>
</dbReference>
<evidence type="ECO:0000256" key="10">
    <source>
        <dbReference type="ARBA" id="ARBA00022741"/>
    </source>
</evidence>
<dbReference type="Pfam" id="PF02786">
    <property type="entry name" value="CPSase_L_D2"/>
    <property type="match status" value="2"/>
</dbReference>
<evidence type="ECO:0000256" key="2">
    <source>
        <dbReference type="ARBA" id="ARBA00001946"/>
    </source>
</evidence>
<evidence type="ECO:0000256" key="6">
    <source>
        <dbReference type="ARBA" id="ARBA00022598"/>
    </source>
</evidence>
<evidence type="ECO:0000256" key="4">
    <source>
        <dbReference type="ARBA" id="ARBA00009799"/>
    </source>
</evidence>
<evidence type="ECO:0000256" key="16">
    <source>
        <dbReference type="ARBA" id="ARBA00048816"/>
    </source>
</evidence>
<dbReference type="NCBIfam" id="NF003671">
    <property type="entry name" value="PRK05294.1"/>
    <property type="match status" value="1"/>
</dbReference>
<dbReference type="InterPro" id="IPR005479">
    <property type="entry name" value="CPAse_ATP-bd"/>
</dbReference>
<comment type="caution">
    <text evidence="20">The sequence shown here is derived from an EMBL/GenBank/DDBJ whole genome shotgun (WGS) entry which is preliminary data.</text>
</comment>
<dbReference type="NCBIfam" id="NF009455">
    <property type="entry name" value="PRK12815.1"/>
    <property type="match status" value="1"/>
</dbReference>
<protein>
    <submittedName>
        <fullName evidence="20">Carbamoyl-phosphate synthase</fullName>
    </submittedName>
</protein>
<dbReference type="Pfam" id="PF02142">
    <property type="entry name" value="MGS"/>
    <property type="match status" value="1"/>
</dbReference>
<feature type="domain" description="ATP-grasp" evidence="18">
    <location>
        <begin position="132"/>
        <end position="335"/>
    </location>
</feature>
<dbReference type="PATRIC" id="fig|1423748.3.peg.1139"/>
<dbReference type="FunFam" id="3.40.50.20:FF:000001">
    <property type="entry name" value="Carbamoyl-phosphate synthase large chain"/>
    <property type="match status" value="2"/>
</dbReference>
<dbReference type="OrthoDB" id="2251141at2"/>
<dbReference type="EMBL" id="AZEL01000041">
    <property type="protein sequence ID" value="KRL21965.1"/>
    <property type="molecule type" value="Genomic_DNA"/>
</dbReference>
<dbReference type="eggNOG" id="COG0458">
    <property type="taxonomic scope" value="Bacteria"/>
</dbReference>
<evidence type="ECO:0000256" key="11">
    <source>
        <dbReference type="ARBA" id="ARBA00022840"/>
    </source>
</evidence>
<dbReference type="SUPFAM" id="SSF48108">
    <property type="entry name" value="Carbamoyl phosphate synthetase, large subunit connection domain"/>
    <property type="match status" value="1"/>
</dbReference>
<evidence type="ECO:0000256" key="14">
    <source>
        <dbReference type="ARBA" id="ARBA00023211"/>
    </source>
</evidence>
<evidence type="ECO:0000256" key="8">
    <source>
        <dbReference type="ARBA" id="ARBA00022723"/>
    </source>
</evidence>
<organism evidence="20 21">
    <name type="scientific">Lactobacillus gallinarum DSM 10532 = JCM 2011</name>
    <dbReference type="NCBI Taxonomy" id="1423748"/>
    <lineage>
        <taxon>Bacteria</taxon>
        <taxon>Bacillati</taxon>
        <taxon>Bacillota</taxon>
        <taxon>Bacilli</taxon>
        <taxon>Lactobacillales</taxon>
        <taxon>Lactobacillaceae</taxon>
        <taxon>Lactobacillus</taxon>
    </lineage>
</organism>
<dbReference type="InterPro" id="IPR033937">
    <property type="entry name" value="MGS_CPS_CarB"/>
</dbReference>
<dbReference type="InterPro" id="IPR036897">
    <property type="entry name" value="CarbamoylP_synth_lsu_oligo_sf"/>
</dbReference>
<keyword evidence="10 17" id="KW-0547">Nucleotide-binding</keyword>
<dbReference type="PROSITE" id="PS51855">
    <property type="entry name" value="MGS"/>
    <property type="match status" value="1"/>
</dbReference>
<evidence type="ECO:0000259" key="19">
    <source>
        <dbReference type="PROSITE" id="PS51855"/>
    </source>
</evidence>
<evidence type="ECO:0000256" key="12">
    <source>
        <dbReference type="ARBA" id="ARBA00022842"/>
    </source>
</evidence>
<dbReference type="GeneID" id="78202686"/>
<dbReference type="SUPFAM" id="SSF52440">
    <property type="entry name" value="PreATP-grasp domain"/>
    <property type="match status" value="2"/>
</dbReference>
<dbReference type="SMART" id="SM00851">
    <property type="entry name" value="MGS"/>
    <property type="match status" value="1"/>
</dbReference>
<keyword evidence="8" id="KW-0479">Metal-binding</keyword>
<dbReference type="SUPFAM" id="SSF52335">
    <property type="entry name" value="Methylglyoxal synthase-like"/>
    <property type="match status" value="1"/>
</dbReference>
<dbReference type="RefSeq" id="WP_025005677.1">
    <property type="nucleotide sequence ID" value="NZ_AZEL01000041.1"/>
</dbReference>
<dbReference type="InterPro" id="IPR058047">
    <property type="entry name" value="CPSase_preATP-grasp"/>
</dbReference>
<dbReference type="Proteomes" id="UP000051311">
    <property type="component" value="Unassembled WGS sequence"/>
</dbReference>
<dbReference type="Pfam" id="PF25596">
    <property type="entry name" value="CPSase_L_D1"/>
    <property type="match status" value="2"/>
</dbReference>
<evidence type="ECO:0000259" key="18">
    <source>
        <dbReference type="PROSITE" id="PS50975"/>
    </source>
</evidence>
<dbReference type="UniPathway" id="UPA00070">
    <property type="reaction ID" value="UER00115"/>
</dbReference>
<comment type="catalytic activity">
    <reaction evidence="16">
        <text>hydrogencarbonate + L-glutamine + 2 ATP + H2O = carbamoyl phosphate + L-glutamate + 2 ADP + phosphate + 2 H(+)</text>
        <dbReference type="Rhea" id="RHEA:18633"/>
        <dbReference type="ChEBI" id="CHEBI:15377"/>
        <dbReference type="ChEBI" id="CHEBI:15378"/>
        <dbReference type="ChEBI" id="CHEBI:17544"/>
        <dbReference type="ChEBI" id="CHEBI:29985"/>
        <dbReference type="ChEBI" id="CHEBI:30616"/>
        <dbReference type="ChEBI" id="CHEBI:43474"/>
        <dbReference type="ChEBI" id="CHEBI:58228"/>
        <dbReference type="ChEBI" id="CHEBI:58359"/>
        <dbReference type="ChEBI" id="CHEBI:456216"/>
        <dbReference type="EC" id="6.3.5.5"/>
    </reaction>
</comment>
<comment type="catalytic activity">
    <reaction evidence="15">
        <text>hydrogencarbonate + NH4(+) + 2 ATP = carbamoyl phosphate + 2 ADP + phosphate + 2 H(+)</text>
        <dbReference type="Rhea" id="RHEA:18029"/>
        <dbReference type="ChEBI" id="CHEBI:15378"/>
        <dbReference type="ChEBI" id="CHEBI:17544"/>
        <dbReference type="ChEBI" id="CHEBI:28938"/>
        <dbReference type="ChEBI" id="CHEBI:30616"/>
        <dbReference type="ChEBI" id="CHEBI:43474"/>
        <dbReference type="ChEBI" id="CHEBI:58228"/>
        <dbReference type="ChEBI" id="CHEBI:456216"/>
        <dbReference type="EC" id="6.3.4.16"/>
    </reaction>
</comment>
<evidence type="ECO:0000256" key="15">
    <source>
        <dbReference type="ARBA" id="ARBA00047359"/>
    </source>
</evidence>
<keyword evidence="9" id="KW-0677">Repeat</keyword>
<dbReference type="STRING" id="1423748.FC37_GL001082"/>
<dbReference type="GO" id="GO:0006541">
    <property type="term" value="P:glutamine metabolic process"/>
    <property type="evidence" value="ECO:0007669"/>
    <property type="project" value="TreeGrafter"/>
</dbReference>
<dbReference type="InterPro" id="IPR011761">
    <property type="entry name" value="ATP-grasp"/>
</dbReference>
<keyword evidence="12" id="KW-0460">Magnesium</keyword>
<dbReference type="SMART" id="SM01096">
    <property type="entry name" value="CPSase_L_D3"/>
    <property type="match status" value="1"/>
</dbReference>
<dbReference type="Gene3D" id="3.40.50.20">
    <property type="match status" value="2"/>
</dbReference>
<evidence type="ECO:0000313" key="21">
    <source>
        <dbReference type="Proteomes" id="UP000051311"/>
    </source>
</evidence>
<evidence type="ECO:0000256" key="9">
    <source>
        <dbReference type="ARBA" id="ARBA00022737"/>
    </source>
</evidence>
<dbReference type="PROSITE" id="PS50975">
    <property type="entry name" value="ATP_GRASP"/>
    <property type="match status" value="2"/>
</dbReference>
<keyword evidence="14" id="KW-0464">Manganese</keyword>
<dbReference type="PRINTS" id="PR00098">
    <property type="entry name" value="CPSASE"/>
</dbReference>
<name>A0A0R1NNK8_9LACO</name>
<evidence type="ECO:0000256" key="7">
    <source>
        <dbReference type="ARBA" id="ARBA00022605"/>
    </source>
</evidence>
<evidence type="ECO:0000256" key="1">
    <source>
        <dbReference type="ARBA" id="ARBA00001936"/>
    </source>
</evidence>
<accession>A0A0R1NNK8</accession>
<dbReference type="InterPro" id="IPR036914">
    <property type="entry name" value="MGS-like_dom_sf"/>
</dbReference>
<sequence length="1063" mass="119605">MPLENDLDKVLIIGSGPTLIGSVAEMDLMATEAIDALTEEGIQVILVNPNPATISTDKKSNVTVYLEPMTLDFLKRILRMEEPDAIITAYGSTNGLKVAHKLLQDGILEQMGIQLLTLNSRILQMGNQQKRTELLNKLGIDTSESWELNQNAQDNMNGAMDNLLSKVTFPVLVTKYNRYVHNEHLRFKTKEALVTYFKEERQTDNFTWKNYRLTEDLSAWEEVIVDVIRDKDGNLVFTNFAGSIEPVGINSGDSAIVMPSLTLNNDHIQELRESVRRIVDNLEIVGFTSFHFAIKHHGTQIKSKLLTIRPRLTRSSVWAQRIGMYDVGYVVSKVAIGYRLNEITDPLSGLNASIEPTLDAIAIKIPYWSFTGSGYNHYQLNNRMQASGEAMGVGRNFETAFLKGLDATTNLDLGWAAFVEESRKTYEEIIEDLKHPDELHLIKLLAAIKENIPFSELQEITGLHPIYYQKLLHIVTIINKLVQNKEHLTLDLVREAKDYGFFNPLLAKVLNISVEEVRSLISKYNLEPSFLKIDGSAGVYRPNVCAYYGAYDVQNEAKDLAADKKILILGMLPLQVSVTSEFDYMIAHAAKTLHNNGYVTVLLSNNDESVSSRYKDIDRVYFESITLENILTIAKRENIKDVLLQFSGKRVSALSKQLEENGLHIIGQWETKDPRDMITELLNHPLTDLKRVPSLKTTNPNAVFEFVDQYDFPILIGGMNKENKLKSAVVYDIPAIKRYLAENQVDQITVSQFIEGNKYEVTAISDGKNVTLPGIIEHLEQTGSHASDSIAVIKPQNLSLEQQKKIEQQSIKLIKVLQTRGIFNLHYLLVNDELYLLQIKPYAGHNVAFLSKSLNKDITACATEVLIGHNLQDLGYPNGLWHTSNFIHIKMPVFSFLNYSSGNTFDSNMKSSGSVMGRDTHLAKALYKGYEASDLHIPSYGTIFISVRDEDKNRVTELARRFDRLGFKLIATEGTANMFAEAGITTGVVEKVHNNPRNLLEKIRQHKIVMVVNITNLSDAASEDALRIRDEALYTHIPVFSSIETAELILDVLESLALTTQPI</sequence>
<dbReference type="GO" id="GO:0005737">
    <property type="term" value="C:cytoplasm"/>
    <property type="evidence" value="ECO:0007669"/>
    <property type="project" value="TreeGrafter"/>
</dbReference>
<keyword evidence="6" id="KW-0436">Ligase</keyword>
<gene>
    <name evidence="20" type="ORF">FC37_GL001082</name>
</gene>
<dbReference type="Gene3D" id="1.10.1030.10">
    <property type="entry name" value="Carbamoyl-phosphate synthetase, large subunit oligomerisation domain"/>
    <property type="match status" value="1"/>
</dbReference>
<evidence type="ECO:0000256" key="3">
    <source>
        <dbReference type="ARBA" id="ARBA00005077"/>
    </source>
</evidence>
<keyword evidence="7" id="KW-0028">Amino-acid biosynthesis</keyword>
<proteinExistence type="inferred from homology"/>
<dbReference type="Gene3D" id="3.30.470.20">
    <property type="entry name" value="ATP-grasp fold, B domain"/>
    <property type="match status" value="2"/>
</dbReference>
<keyword evidence="13" id="KW-0665">Pyrimidine biosynthesis</keyword>
<dbReference type="GO" id="GO:0006526">
    <property type="term" value="P:L-arginine biosynthetic process"/>
    <property type="evidence" value="ECO:0007669"/>
    <property type="project" value="UniProtKB-KW"/>
</dbReference>
<evidence type="ECO:0000313" key="20">
    <source>
        <dbReference type="EMBL" id="KRL21965.1"/>
    </source>
</evidence>
<dbReference type="AlphaFoldDB" id="A0A0R1NNK8"/>
<comment type="cofactor">
    <cofactor evidence="2">
        <name>Mg(2+)</name>
        <dbReference type="ChEBI" id="CHEBI:18420"/>
    </cofactor>
</comment>
<dbReference type="Gene3D" id="3.40.50.1380">
    <property type="entry name" value="Methylglyoxal synthase-like domain"/>
    <property type="match status" value="1"/>
</dbReference>
<dbReference type="PANTHER" id="PTHR11405">
    <property type="entry name" value="CARBAMOYLTRANSFERASE FAMILY MEMBER"/>
    <property type="match status" value="1"/>
</dbReference>
<feature type="domain" description="ATP-grasp" evidence="18">
    <location>
        <begin position="676"/>
        <end position="867"/>
    </location>
</feature>
<dbReference type="SUPFAM" id="SSF56059">
    <property type="entry name" value="Glutathione synthetase ATP-binding domain-like"/>
    <property type="match status" value="2"/>
</dbReference>
<keyword evidence="11 17" id="KW-0067">ATP-binding</keyword>
<dbReference type="InterPro" id="IPR005480">
    <property type="entry name" value="CPSase_lsu_oligo"/>
</dbReference>
<dbReference type="PANTHER" id="PTHR11405:SF53">
    <property type="entry name" value="CARBAMOYL-PHOSPHATE SYNTHASE [AMMONIA], MITOCHONDRIAL"/>
    <property type="match status" value="1"/>
</dbReference>
<dbReference type="InterPro" id="IPR016185">
    <property type="entry name" value="PreATP-grasp_dom_sf"/>
</dbReference>
<dbReference type="GO" id="GO:0044205">
    <property type="term" value="P:'de novo' UMP biosynthetic process"/>
    <property type="evidence" value="ECO:0007669"/>
    <property type="project" value="UniProtKB-UniPathway"/>
</dbReference>
<evidence type="ECO:0000256" key="5">
    <source>
        <dbReference type="ARBA" id="ARBA00022571"/>
    </source>
</evidence>
<dbReference type="InterPro" id="IPR011607">
    <property type="entry name" value="MGS-like_dom"/>
</dbReference>
<evidence type="ECO:0000256" key="13">
    <source>
        <dbReference type="ARBA" id="ARBA00022975"/>
    </source>
</evidence>
<dbReference type="InterPro" id="IPR013815">
    <property type="entry name" value="ATP_grasp_subdomain_1"/>
</dbReference>
<feature type="domain" description="MGS-like" evidence="19">
    <location>
        <begin position="935"/>
        <end position="1063"/>
    </location>
</feature>
<dbReference type="Pfam" id="PF02787">
    <property type="entry name" value="CPSase_L_D3"/>
    <property type="match status" value="1"/>
</dbReference>
<dbReference type="Gene3D" id="3.30.1490.20">
    <property type="entry name" value="ATP-grasp fold, A domain"/>
    <property type="match status" value="1"/>
</dbReference>
<comment type="similarity">
    <text evidence="4">Belongs to the CarB family.</text>
</comment>
<dbReference type="FunFam" id="3.30.470.20:FF:000026">
    <property type="entry name" value="Carbamoyl-phosphate synthase large chain"/>
    <property type="match status" value="1"/>
</dbReference>
<dbReference type="CDD" id="cd01424">
    <property type="entry name" value="MGS_CPS_II"/>
    <property type="match status" value="1"/>
</dbReference>
<comment type="pathway">
    <text evidence="3">Amino-acid biosynthesis; L-arginine biosynthesis; carbamoyl phosphate from bicarbonate: step 1/1.</text>
</comment>
<dbReference type="GO" id="GO:0005524">
    <property type="term" value="F:ATP binding"/>
    <property type="evidence" value="ECO:0007669"/>
    <property type="project" value="UniProtKB-UniRule"/>
</dbReference>
<evidence type="ECO:0000256" key="17">
    <source>
        <dbReference type="PROSITE-ProRule" id="PRU00409"/>
    </source>
</evidence>
<keyword evidence="5" id="KW-0055">Arginine biosynthesis</keyword>
<dbReference type="InterPro" id="IPR005483">
    <property type="entry name" value="CPSase_dom"/>
</dbReference>
<dbReference type="GO" id="GO:0004087">
    <property type="term" value="F:carbamoyl-phosphate synthase (ammonia) activity"/>
    <property type="evidence" value="ECO:0007669"/>
    <property type="project" value="UniProtKB-EC"/>
</dbReference>